<accession>A0AAE1GW50</accession>
<dbReference type="GO" id="GO:0005581">
    <property type="term" value="C:collagen trimer"/>
    <property type="evidence" value="ECO:0007669"/>
    <property type="project" value="UniProtKB-KW"/>
</dbReference>
<feature type="compositionally biased region" description="Polar residues" evidence="1">
    <location>
        <begin position="56"/>
        <end position="68"/>
    </location>
</feature>
<dbReference type="PANTHER" id="PTHR33053:SF9">
    <property type="entry name" value="AGAP000105-PA"/>
    <property type="match status" value="1"/>
</dbReference>
<comment type="caution">
    <text evidence="2">The sequence shown here is derived from an EMBL/GenBank/DDBJ whole genome shotgun (WGS) entry which is preliminary data.</text>
</comment>
<sequence length="328" mass="36730">LRNHVGHNRVRAAALERLRLEEMREELRELFEDHEENERDEEDAVDNGGRGAEDYGNQSDQTDNSGNISEDGDCNDKNNSNGQGESGDSAMGEMLEADDNGDDERSSESGSGGGEPDHSSSSDEGNEGDSNLNLLEQMKIWAYQGVSINKVDEVLKILHPHHPFLPKTCRTLLKTPLSGPIQVLAGGLFWYKGIMPNLLSKVTPEYLAKYNEVVIDINIDGIPLHSSNPAHFFPLLGCLKCEPEPFIIAIWHGYSDKPSDLRAFLNDYIEEVQTLTQDGCDLFGNNYNFRIRNYILDRVARAFVKQIVGHNAIFACEKCDVEGVWYRN</sequence>
<evidence type="ECO:0000313" key="2">
    <source>
        <dbReference type="EMBL" id="KAK3910435.1"/>
    </source>
</evidence>
<dbReference type="Proteomes" id="UP001219518">
    <property type="component" value="Unassembled WGS sequence"/>
</dbReference>
<gene>
    <name evidence="2" type="ORF">KUF71_004199</name>
</gene>
<keyword evidence="2" id="KW-0176">Collagen</keyword>
<feature type="non-terminal residue" evidence="2">
    <location>
        <position position="328"/>
    </location>
</feature>
<name>A0AAE1GW50_9NEOP</name>
<evidence type="ECO:0000256" key="1">
    <source>
        <dbReference type="SAM" id="MobiDB-lite"/>
    </source>
</evidence>
<proteinExistence type="predicted"/>
<reference evidence="2" key="1">
    <citation type="submission" date="2021-07" db="EMBL/GenBank/DDBJ databases">
        <authorList>
            <person name="Catto M.A."/>
            <person name="Jacobson A."/>
            <person name="Kennedy G."/>
            <person name="Labadie P."/>
            <person name="Hunt B.G."/>
            <person name="Srinivasan R."/>
        </authorList>
    </citation>
    <scope>NUCLEOTIDE SEQUENCE</scope>
    <source>
        <strain evidence="2">PL_HMW_Pooled</strain>
        <tissue evidence="2">Head</tissue>
    </source>
</reference>
<reference evidence="2" key="2">
    <citation type="journal article" date="2023" name="BMC Genomics">
        <title>Pest status, molecular evolution, and epigenetic factors derived from the genome assembly of Frankliniella fusca, a thysanopteran phytovirus vector.</title>
        <authorList>
            <person name="Catto M.A."/>
            <person name="Labadie P.E."/>
            <person name="Jacobson A.L."/>
            <person name="Kennedy G.G."/>
            <person name="Srinivasan R."/>
            <person name="Hunt B.G."/>
        </authorList>
    </citation>
    <scope>NUCLEOTIDE SEQUENCE</scope>
    <source>
        <strain evidence="2">PL_HMW_Pooled</strain>
    </source>
</reference>
<dbReference type="AlphaFoldDB" id="A0AAE1GW50"/>
<organism evidence="2 3">
    <name type="scientific">Frankliniella fusca</name>
    <dbReference type="NCBI Taxonomy" id="407009"/>
    <lineage>
        <taxon>Eukaryota</taxon>
        <taxon>Metazoa</taxon>
        <taxon>Ecdysozoa</taxon>
        <taxon>Arthropoda</taxon>
        <taxon>Hexapoda</taxon>
        <taxon>Insecta</taxon>
        <taxon>Pterygota</taxon>
        <taxon>Neoptera</taxon>
        <taxon>Paraneoptera</taxon>
        <taxon>Thysanoptera</taxon>
        <taxon>Terebrantia</taxon>
        <taxon>Thripoidea</taxon>
        <taxon>Thripidae</taxon>
        <taxon>Frankliniella</taxon>
    </lineage>
</organism>
<keyword evidence="3" id="KW-1185">Reference proteome</keyword>
<evidence type="ECO:0000313" key="3">
    <source>
        <dbReference type="Proteomes" id="UP001219518"/>
    </source>
</evidence>
<protein>
    <submittedName>
        <fullName evidence="2">Collagen-like protein 6</fullName>
    </submittedName>
</protein>
<dbReference type="EMBL" id="JAHWGI010000165">
    <property type="protein sequence ID" value="KAK3910435.1"/>
    <property type="molecule type" value="Genomic_DNA"/>
</dbReference>
<feature type="region of interest" description="Disordered" evidence="1">
    <location>
        <begin position="29"/>
        <end position="130"/>
    </location>
</feature>
<feature type="compositionally biased region" description="Acidic residues" evidence="1">
    <location>
        <begin position="32"/>
        <end position="45"/>
    </location>
</feature>
<dbReference type="PANTHER" id="PTHR33053">
    <property type="entry name" value="PROTEIN, PUTATIVE-RELATED"/>
    <property type="match status" value="1"/>
</dbReference>